<keyword evidence="2" id="KW-1185">Reference proteome</keyword>
<evidence type="ECO:0000313" key="1">
    <source>
        <dbReference type="EMBL" id="KAK5957913.1"/>
    </source>
</evidence>
<comment type="caution">
    <text evidence="1">The sequence shown here is derived from an EMBL/GenBank/DDBJ whole genome shotgun (WGS) entry which is preliminary data.</text>
</comment>
<dbReference type="AlphaFoldDB" id="A0AAN8F6N9"/>
<accession>A0AAN8F6N9</accession>
<name>A0AAN8F6N9_9EURO</name>
<proteinExistence type="predicted"/>
<evidence type="ECO:0000313" key="2">
    <source>
        <dbReference type="Proteomes" id="UP001316803"/>
    </source>
</evidence>
<dbReference type="Proteomes" id="UP001316803">
    <property type="component" value="Unassembled WGS sequence"/>
</dbReference>
<gene>
    <name evidence="1" type="ORF">OHC33_001103</name>
</gene>
<reference evidence="1 2" key="1">
    <citation type="submission" date="2022-12" db="EMBL/GenBank/DDBJ databases">
        <title>Genomic features and morphological characterization of a novel Knufia sp. strain isolated from spacecraft assembly facility.</title>
        <authorList>
            <person name="Teixeira M."/>
            <person name="Chander A.M."/>
            <person name="Stajich J.E."/>
            <person name="Venkateswaran K."/>
        </authorList>
    </citation>
    <scope>NUCLEOTIDE SEQUENCE [LARGE SCALE GENOMIC DNA]</scope>
    <source>
        <strain evidence="1 2">FJI-L2-BK-P2</strain>
    </source>
</reference>
<organism evidence="1 2">
    <name type="scientific">Knufia fluminis</name>
    <dbReference type="NCBI Taxonomy" id="191047"/>
    <lineage>
        <taxon>Eukaryota</taxon>
        <taxon>Fungi</taxon>
        <taxon>Dikarya</taxon>
        <taxon>Ascomycota</taxon>
        <taxon>Pezizomycotina</taxon>
        <taxon>Eurotiomycetes</taxon>
        <taxon>Chaetothyriomycetidae</taxon>
        <taxon>Chaetothyriales</taxon>
        <taxon>Trichomeriaceae</taxon>
        <taxon>Knufia</taxon>
    </lineage>
</organism>
<dbReference type="EMBL" id="JAKLMC020000002">
    <property type="protein sequence ID" value="KAK5957913.1"/>
    <property type="molecule type" value="Genomic_DNA"/>
</dbReference>
<sequence>MSDTNDAIHTFSKAYPEQLAAGVSSLSLEEVRQTATSFPFLRLPAELQIKICRYYIGKPFSISVHPQSDCHFYEPCKHKSTLEYLHVRTSGRSFSDPSPTSLLQASPDLYERAHAALLEVFIGRVSCSIHWGGGALCPINAFLEKLLASPLPRAGIKSIVLEIDQPLFEERDTPPPFEADWKRFVSLFTKALLPNLRHQVEATMINPQAINVIEREIDIDSTPGSEAEDH</sequence>
<protein>
    <submittedName>
        <fullName evidence="1">Uncharacterized protein</fullName>
    </submittedName>
</protein>